<dbReference type="Proteomes" id="UP000596902">
    <property type="component" value="Unassembled WGS sequence"/>
</dbReference>
<dbReference type="AlphaFoldDB" id="A0A8H7BIM4"/>
<keyword evidence="2" id="KW-1185">Reference proteome</keyword>
<reference evidence="1" key="2">
    <citation type="submission" date="2020-08" db="EMBL/GenBank/DDBJ databases">
        <title>Draft Genome Sequence of Cumin Blight Pathogen Alternaria burnsii.</title>
        <authorList>
            <person name="Feng Z."/>
        </authorList>
    </citation>
    <scope>NUCLEOTIDE SEQUENCE</scope>
    <source>
        <strain evidence="1">CBS107.38</strain>
    </source>
</reference>
<reference evidence="1" key="1">
    <citation type="submission" date="2020-01" db="EMBL/GenBank/DDBJ databases">
        <authorList>
            <person name="Feng Z.H.Z."/>
        </authorList>
    </citation>
    <scope>NUCLEOTIDE SEQUENCE</scope>
    <source>
        <strain evidence="1">CBS107.38</strain>
    </source>
</reference>
<dbReference type="GeneID" id="62199404"/>
<proteinExistence type="predicted"/>
<dbReference type="EMBL" id="JAAABM010000001">
    <property type="protein sequence ID" value="KAF7682203.1"/>
    <property type="molecule type" value="Genomic_DNA"/>
</dbReference>
<gene>
    <name evidence="1" type="ORF">GT037_001179</name>
</gene>
<evidence type="ECO:0000313" key="1">
    <source>
        <dbReference type="EMBL" id="KAF7682203.1"/>
    </source>
</evidence>
<organism evidence="1 2">
    <name type="scientific">Alternaria burnsii</name>
    <dbReference type="NCBI Taxonomy" id="1187904"/>
    <lineage>
        <taxon>Eukaryota</taxon>
        <taxon>Fungi</taxon>
        <taxon>Dikarya</taxon>
        <taxon>Ascomycota</taxon>
        <taxon>Pezizomycotina</taxon>
        <taxon>Dothideomycetes</taxon>
        <taxon>Pleosporomycetidae</taxon>
        <taxon>Pleosporales</taxon>
        <taxon>Pleosporineae</taxon>
        <taxon>Pleosporaceae</taxon>
        <taxon>Alternaria</taxon>
        <taxon>Alternaria sect. Alternaria</taxon>
    </lineage>
</organism>
<name>A0A8H7BIM4_9PLEO</name>
<comment type="caution">
    <text evidence="1">The sequence shown here is derived from an EMBL/GenBank/DDBJ whole genome shotgun (WGS) entry which is preliminary data.</text>
</comment>
<evidence type="ECO:0000313" key="2">
    <source>
        <dbReference type="Proteomes" id="UP000596902"/>
    </source>
</evidence>
<accession>A0A8H7BIM4</accession>
<dbReference type="RefSeq" id="XP_038792082.1">
    <property type="nucleotide sequence ID" value="XM_038926226.1"/>
</dbReference>
<protein>
    <submittedName>
        <fullName evidence="1">Uncharacterized protein</fullName>
    </submittedName>
</protein>
<sequence>MSPTPWSTTIITAGLSAHYAFCTSYRPCVGRSDGALSLPRPVQRCRSPDYWKYGKLCLIV</sequence>